<evidence type="ECO:0000313" key="6">
    <source>
        <dbReference type="EMBL" id="EEP81581.1"/>
    </source>
</evidence>
<evidence type="ECO:0000256" key="1">
    <source>
        <dbReference type="ARBA" id="ARBA00009054"/>
    </source>
</evidence>
<dbReference type="RefSeq" id="XP_002583479.1">
    <property type="nucleotide sequence ID" value="XM_002583433.1"/>
</dbReference>
<dbReference type="CDD" id="cd00446">
    <property type="entry name" value="GrpE"/>
    <property type="match status" value="1"/>
</dbReference>
<dbReference type="Pfam" id="PF01025">
    <property type="entry name" value="GrpE"/>
    <property type="match status" value="1"/>
</dbReference>
<dbReference type="EMBL" id="CH476618">
    <property type="protein sequence ID" value="EEP81581.1"/>
    <property type="molecule type" value="Genomic_DNA"/>
</dbReference>
<dbReference type="GO" id="GO:0042803">
    <property type="term" value="F:protein homodimerization activity"/>
    <property type="evidence" value="ECO:0007669"/>
    <property type="project" value="InterPro"/>
</dbReference>
<dbReference type="VEuPathDB" id="FungiDB:UREG_06446"/>
<dbReference type="GO" id="GO:0051087">
    <property type="term" value="F:protein-folding chaperone binding"/>
    <property type="evidence" value="ECO:0007669"/>
    <property type="project" value="InterPro"/>
</dbReference>
<dbReference type="Proteomes" id="UP000002058">
    <property type="component" value="Unassembled WGS sequence"/>
</dbReference>
<keyword evidence="7" id="KW-1185">Reference proteome</keyword>
<dbReference type="PANTHER" id="PTHR21237">
    <property type="entry name" value="GRPE PROTEIN"/>
    <property type="match status" value="1"/>
</dbReference>
<dbReference type="FunCoup" id="C4JV54">
    <property type="interactions" value="752"/>
</dbReference>
<dbReference type="InterPro" id="IPR013805">
    <property type="entry name" value="GrpE_CC"/>
</dbReference>
<dbReference type="GO" id="GO:0000774">
    <property type="term" value="F:adenyl-nucleotide exchange factor activity"/>
    <property type="evidence" value="ECO:0007669"/>
    <property type="project" value="EnsemblFungi"/>
</dbReference>
<organism evidence="6 7">
    <name type="scientific">Uncinocarpus reesii (strain UAMH 1704)</name>
    <dbReference type="NCBI Taxonomy" id="336963"/>
    <lineage>
        <taxon>Eukaryota</taxon>
        <taxon>Fungi</taxon>
        <taxon>Dikarya</taxon>
        <taxon>Ascomycota</taxon>
        <taxon>Pezizomycotina</taxon>
        <taxon>Eurotiomycetes</taxon>
        <taxon>Eurotiomycetidae</taxon>
        <taxon>Onygenales</taxon>
        <taxon>Onygenaceae</taxon>
        <taxon>Uncinocarpus</taxon>
    </lineage>
</organism>
<dbReference type="STRING" id="336963.C4JV54"/>
<dbReference type="KEGG" id="ure:UREG_06446"/>
<sequence>MFRRALIRQPQAARSAFTFRTISTSPLSRSQPFLQTSAQPVKASPFRLYQRFNSTESSANKAQEQAAASEGNNSEQKPAGSQVADAEALQKEIEKQEKEIVELKDKYLRSVADFRNLQERTRRDVDSARSFAIQKFGADLIESIDNFERALEAVPSDKLRNGENKDLAELYDGLKMTEKVIMNTLKTHRLERFDPSELVDGKPQKFDPNRHEATFMAPAPGKEDGEILHVQTKGFILNGRILRV</sequence>
<dbReference type="Gene3D" id="2.30.22.10">
    <property type="entry name" value="Head domain of nucleotide exchange factor GrpE"/>
    <property type="match status" value="1"/>
</dbReference>
<dbReference type="GO" id="GO:0001405">
    <property type="term" value="C:PAM complex, Tim23 associated import motor"/>
    <property type="evidence" value="ECO:0007669"/>
    <property type="project" value="EnsemblFungi"/>
</dbReference>
<dbReference type="GeneID" id="8442875"/>
<feature type="region of interest" description="Disordered" evidence="5">
    <location>
        <begin position="55"/>
        <end position="87"/>
    </location>
</feature>
<dbReference type="GO" id="GO:0030150">
    <property type="term" value="P:protein import into mitochondrial matrix"/>
    <property type="evidence" value="ECO:0007669"/>
    <property type="project" value="EnsemblFungi"/>
</dbReference>
<gene>
    <name evidence="6" type="ORF">UREG_06446</name>
</gene>
<evidence type="ECO:0000313" key="7">
    <source>
        <dbReference type="Proteomes" id="UP000002058"/>
    </source>
</evidence>
<dbReference type="SUPFAM" id="SSF58014">
    <property type="entry name" value="Coiled-coil domain of nucleotide exchange factor GrpE"/>
    <property type="match status" value="1"/>
</dbReference>
<evidence type="ECO:0000256" key="2">
    <source>
        <dbReference type="ARBA" id="ARBA00014521"/>
    </source>
</evidence>
<name>C4JV54_UNCRE</name>
<dbReference type="InterPro" id="IPR009012">
    <property type="entry name" value="GrpE_head"/>
</dbReference>
<dbReference type="PANTHER" id="PTHR21237:SF23">
    <property type="entry name" value="GRPE PROTEIN HOMOLOG, MITOCHONDRIAL"/>
    <property type="match status" value="1"/>
</dbReference>
<dbReference type="HOGENOM" id="CLU_057217_0_0_1"/>
<dbReference type="InterPro" id="IPR000740">
    <property type="entry name" value="GrpE"/>
</dbReference>
<dbReference type="AlphaFoldDB" id="C4JV54"/>
<dbReference type="OMA" id="PHRHQAI"/>
<keyword evidence="3" id="KW-0143">Chaperone</keyword>
<evidence type="ECO:0000256" key="3">
    <source>
        <dbReference type="ARBA" id="ARBA00023186"/>
    </source>
</evidence>
<protein>
    <recommendedName>
        <fullName evidence="2">GrpE protein homolog, mitochondrial</fullName>
    </recommendedName>
</protein>
<evidence type="ECO:0000256" key="5">
    <source>
        <dbReference type="SAM" id="MobiDB-lite"/>
    </source>
</evidence>
<comment type="similarity">
    <text evidence="1 4">Belongs to the GrpE family.</text>
</comment>
<dbReference type="GO" id="GO:0051082">
    <property type="term" value="F:unfolded protein binding"/>
    <property type="evidence" value="ECO:0007669"/>
    <property type="project" value="TreeGrafter"/>
</dbReference>
<dbReference type="HAMAP" id="MF_01151">
    <property type="entry name" value="GrpE"/>
    <property type="match status" value="1"/>
</dbReference>
<evidence type="ECO:0000256" key="4">
    <source>
        <dbReference type="RuleBase" id="RU004478"/>
    </source>
</evidence>
<proteinExistence type="inferred from homology"/>
<reference evidence="7" key="1">
    <citation type="journal article" date="2009" name="Genome Res.">
        <title>Comparative genomic analyses of the human fungal pathogens Coccidioides and their relatives.</title>
        <authorList>
            <person name="Sharpton T.J."/>
            <person name="Stajich J.E."/>
            <person name="Rounsley S.D."/>
            <person name="Gardner M.J."/>
            <person name="Wortman J.R."/>
            <person name="Jordar V.S."/>
            <person name="Maiti R."/>
            <person name="Kodira C.D."/>
            <person name="Neafsey D.E."/>
            <person name="Zeng Q."/>
            <person name="Hung C.-Y."/>
            <person name="McMahan C."/>
            <person name="Muszewska A."/>
            <person name="Grynberg M."/>
            <person name="Mandel M.A."/>
            <person name="Kellner E.M."/>
            <person name="Barker B.M."/>
            <person name="Galgiani J.N."/>
            <person name="Orbach M.J."/>
            <person name="Kirkland T.N."/>
            <person name="Cole G.T."/>
            <person name="Henn M.R."/>
            <person name="Birren B.W."/>
            <person name="Taylor J.W."/>
        </authorList>
    </citation>
    <scope>NUCLEOTIDE SEQUENCE [LARGE SCALE GENOMIC DNA]</scope>
    <source>
        <strain evidence="7">UAMH 1704</strain>
    </source>
</reference>
<dbReference type="OrthoDB" id="201635at2759"/>
<dbReference type="PRINTS" id="PR00773">
    <property type="entry name" value="GRPEPROTEIN"/>
</dbReference>
<accession>C4JV54</accession>
<dbReference type="eggNOG" id="KOG3003">
    <property type="taxonomic scope" value="Eukaryota"/>
</dbReference>
<dbReference type="Gene3D" id="3.90.20.20">
    <property type="match status" value="1"/>
</dbReference>
<dbReference type="InParanoid" id="C4JV54"/>
<dbReference type="SUPFAM" id="SSF51064">
    <property type="entry name" value="Head domain of nucleotide exchange factor GrpE"/>
    <property type="match status" value="1"/>
</dbReference>
<dbReference type="GO" id="GO:0042026">
    <property type="term" value="P:protein refolding"/>
    <property type="evidence" value="ECO:0007669"/>
    <property type="project" value="EnsemblFungi"/>
</dbReference>